<evidence type="ECO:0000313" key="13">
    <source>
        <dbReference type="EMBL" id="PIZ01021.1"/>
    </source>
</evidence>
<comment type="catalytic activity">
    <reaction evidence="10">
        <text>di-trans,octa-cis-undecaprenyl diphospho-N-acetyl-alpha-D-muramoyl-L-alanyl-D-glutamyl-meso-2,6-diaminopimeloyl-D-alanyl-D-alanine + UDP-N-acetyl-alpha-D-glucosamine = di-trans,octa-cis-undecaprenyl diphospho-[N-acetyl-alpha-D-glucosaminyl-(1-&gt;4)]-N-acetyl-alpha-D-muramoyl-L-alanyl-D-glutamyl-meso-2,6-diaminopimeloyl-D-alanyl-D-alanine + UDP + H(+)</text>
        <dbReference type="Rhea" id="RHEA:31227"/>
        <dbReference type="ChEBI" id="CHEBI:15378"/>
        <dbReference type="ChEBI" id="CHEBI:57705"/>
        <dbReference type="ChEBI" id="CHEBI:58223"/>
        <dbReference type="ChEBI" id="CHEBI:61387"/>
        <dbReference type="ChEBI" id="CHEBI:61388"/>
        <dbReference type="EC" id="2.4.1.227"/>
    </reaction>
</comment>
<keyword evidence="1 10" id="KW-1003">Cell membrane</keyword>
<evidence type="ECO:0000256" key="7">
    <source>
        <dbReference type="ARBA" id="ARBA00023136"/>
    </source>
</evidence>
<dbReference type="PANTHER" id="PTHR21015">
    <property type="entry name" value="UDP-N-ACETYLGLUCOSAMINE--N-ACETYLMURAMYL-(PENTAPEPTIDE) PYROPHOSPHORYL-UNDECAPRENOL N-ACETYLGLUCOSAMINE TRANSFERASE 1"/>
    <property type="match status" value="1"/>
</dbReference>
<dbReference type="AlphaFoldDB" id="A0A2M7RPB8"/>
<evidence type="ECO:0000256" key="8">
    <source>
        <dbReference type="ARBA" id="ARBA00023306"/>
    </source>
</evidence>
<evidence type="ECO:0000256" key="1">
    <source>
        <dbReference type="ARBA" id="ARBA00022475"/>
    </source>
</evidence>
<dbReference type="PANTHER" id="PTHR21015:SF27">
    <property type="entry name" value="UDP-N-ACETYLGLUCOSAMINE--N-ACETYLMURAMYL-(PENTAPEPTIDE) PYROPHOSPHORYL-UNDECAPRENOL N-ACETYLGLUCOSAMINE TRANSFERASE"/>
    <property type="match status" value="1"/>
</dbReference>
<evidence type="ECO:0000256" key="4">
    <source>
        <dbReference type="ARBA" id="ARBA00022679"/>
    </source>
</evidence>
<feature type="domain" description="Glycosyltransferase family 28 N-terminal" evidence="11">
    <location>
        <begin position="3"/>
        <end position="147"/>
    </location>
</feature>
<evidence type="ECO:0000259" key="12">
    <source>
        <dbReference type="Pfam" id="PF04101"/>
    </source>
</evidence>
<dbReference type="GO" id="GO:0051301">
    <property type="term" value="P:cell division"/>
    <property type="evidence" value="ECO:0007669"/>
    <property type="project" value="UniProtKB-KW"/>
</dbReference>
<dbReference type="GO" id="GO:0008360">
    <property type="term" value="P:regulation of cell shape"/>
    <property type="evidence" value="ECO:0007669"/>
    <property type="project" value="UniProtKB-KW"/>
</dbReference>
<proteinExistence type="inferred from homology"/>
<comment type="caution">
    <text evidence="13">The sequence shown here is derived from an EMBL/GenBank/DDBJ whole genome shotgun (WGS) entry which is preliminary data.</text>
</comment>
<feature type="binding site" evidence="10">
    <location>
        <position position="198"/>
    </location>
    <ligand>
        <name>UDP-N-acetyl-alpha-D-glucosamine</name>
        <dbReference type="ChEBI" id="CHEBI:57705"/>
    </ligand>
</feature>
<dbReference type="GO" id="GO:0050511">
    <property type="term" value="F:undecaprenyldiphospho-muramoylpentapeptide beta-N-acetylglucosaminyltransferase activity"/>
    <property type="evidence" value="ECO:0007669"/>
    <property type="project" value="UniProtKB-UniRule"/>
</dbReference>
<dbReference type="EMBL" id="PFMI01000025">
    <property type="protein sequence ID" value="PIZ01021.1"/>
    <property type="molecule type" value="Genomic_DNA"/>
</dbReference>
<evidence type="ECO:0000256" key="2">
    <source>
        <dbReference type="ARBA" id="ARBA00022618"/>
    </source>
</evidence>
<keyword evidence="7 10" id="KW-0472">Membrane</keyword>
<keyword evidence="3 10" id="KW-0328">Glycosyltransferase</keyword>
<dbReference type="GO" id="GO:0009252">
    <property type="term" value="P:peptidoglycan biosynthetic process"/>
    <property type="evidence" value="ECO:0007669"/>
    <property type="project" value="UniProtKB-UniRule"/>
</dbReference>
<evidence type="ECO:0000256" key="6">
    <source>
        <dbReference type="ARBA" id="ARBA00022984"/>
    </source>
</evidence>
<dbReference type="HAMAP" id="MF_00033">
    <property type="entry name" value="MurG"/>
    <property type="match status" value="1"/>
</dbReference>
<keyword evidence="5 10" id="KW-0133">Cell shape</keyword>
<feature type="binding site" evidence="10">
    <location>
        <begin position="10"/>
        <end position="12"/>
    </location>
    <ligand>
        <name>UDP-N-acetyl-alpha-D-glucosamine</name>
        <dbReference type="ChEBI" id="CHEBI:57705"/>
    </ligand>
</feature>
<name>A0A2M7RPB8_9BACT</name>
<keyword evidence="2 10" id="KW-0132">Cell division</keyword>
<dbReference type="GO" id="GO:0005975">
    <property type="term" value="P:carbohydrate metabolic process"/>
    <property type="evidence" value="ECO:0007669"/>
    <property type="project" value="InterPro"/>
</dbReference>
<evidence type="ECO:0000256" key="10">
    <source>
        <dbReference type="HAMAP-Rule" id="MF_00033"/>
    </source>
</evidence>
<dbReference type="SUPFAM" id="SSF53756">
    <property type="entry name" value="UDP-Glycosyltransferase/glycogen phosphorylase"/>
    <property type="match status" value="1"/>
</dbReference>
<comment type="caution">
    <text evidence="10">Lacks conserved residue(s) required for the propagation of feature annotation.</text>
</comment>
<dbReference type="Pfam" id="PF03033">
    <property type="entry name" value="Glyco_transf_28"/>
    <property type="match status" value="1"/>
</dbReference>
<evidence type="ECO:0000256" key="5">
    <source>
        <dbReference type="ARBA" id="ARBA00022960"/>
    </source>
</evidence>
<organism evidence="13 14">
    <name type="scientific">bacterium (Candidatus Gribaldobacteria) CG_4_10_14_0_8_um_filter_33_9</name>
    <dbReference type="NCBI Taxonomy" id="2014266"/>
    <lineage>
        <taxon>Bacteria</taxon>
        <taxon>Candidatus Gribaldobacteria</taxon>
    </lineage>
</organism>
<dbReference type="InterPro" id="IPR007235">
    <property type="entry name" value="Glyco_trans_28_C"/>
</dbReference>
<dbReference type="GO" id="GO:0005886">
    <property type="term" value="C:plasma membrane"/>
    <property type="evidence" value="ECO:0007669"/>
    <property type="project" value="UniProtKB-SubCell"/>
</dbReference>
<dbReference type="InterPro" id="IPR006009">
    <property type="entry name" value="GlcNAc_MurG"/>
</dbReference>
<evidence type="ECO:0000313" key="14">
    <source>
        <dbReference type="Proteomes" id="UP000229371"/>
    </source>
</evidence>
<evidence type="ECO:0000256" key="3">
    <source>
        <dbReference type="ARBA" id="ARBA00022676"/>
    </source>
</evidence>
<keyword evidence="4 10" id="KW-0808">Transferase</keyword>
<dbReference type="GO" id="GO:0071555">
    <property type="term" value="P:cell wall organization"/>
    <property type="evidence" value="ECO:0007669"/>
    <property type="project" value="UniProtKB-KW"/>
</dbReference>
<comment type="pathway">
    <text evidence="10">Cell wall biogenesis; peptidoglycan biosynthesis.</text>
</comment>
<evidence type="ECO:0000256" key="9">
    <source>
        <dbReference type="ARBA" id="ARBA00023316"/>
    </source>
</evidence>
<accession>A0A2M7RPB8</accession>
<keyword evidence="8 10" id="KW-0131">Cell cycle</keyword>
<dbReference type="CDD" id="cd03785">
    <property type="entry name" value="GT28_MurG"/>
    <property type="match status" value="1"/>
</dbReference>
<feature type="binding site" evidence="10">
    <location>
        <position position="303"/>
    </location>
    <ligand>
        <name>UDP-N-acetyl-alpha-D-glucosamine</name>
        <dbReference type="ChEBI" id="CHEBI:57705"/>
    </ligand>
</feature>
<protein>
    <recommendedName>
        <fullName evidence="10">UDP-N-acetylglucosamine--N-acetylmuramyl-(pentapeptide) pyrophosphoryl-undecaprenol N-acetylglucosamine transferase</fullName>
        <ecNumber evidence="10">2.4.1.227</ecNumber>
    </recommendedName>
    <alternativeName>
        <fullName evidence="10">Undecaprenyl-PP-MurNAc-pentapeptide-UDPGlcNAc GlcNAc transferase</fullName>
    </alternativeName>
</protein>
<dbReference type="Gene3D" id="3.40.50.2000">
    <property type="entry name" value="Glycogen Phosphorylase B"/>
    <property type="match status" value="2"/>
</dbReference>
<comment type="subcellular location">
    <subcellularLocation>
        <location evidence="10">Cell membrane</location>
        <topology evidence="10">Peripheral membrane protein</topology>
        <orientation evidence="10">Cytoplasmic side</orientation>
    </subcellularLocation>
</comment>
<dbReference type="Proteomes" id="UP000229371">
    <property type="component" value="Unassembled WGS sequence"/>
</dbReference>
<evidence type="ECO:0000259" key="11">
    <source>
        <dbReference type="Pfam" id="PF03033"/>
    </source>
</evidence>
<gene>
    <name evidence="10" type="primary">murG</name>
    <name evidence="13" type="ORF">COY61_00885</name>
</gene>
<comment type="function">
    <text evidence="10">Cell wall formation. Catalyzes the transfer of a GlcNAc subunit on undecaprenyl-pyrophosphoryl-MurNAc-pentapeptide (lipid intermediate I) to form undecaprenyl-pyrophosphoryl-MurNAc-(pentapeptide)GlcNAc (lipid intermediate II).</text>
</comment>
<sequence length="380" mass="42590">MKIVFTGGGSGGHIFPILAIVRAIKKEVLPPTKNLGLYYIGPDDKHGLKLLRQEGVKIKKIFCGKIRRYFSLENLLDLFKMPLGFIQSLFWLFFLAPDLVFSKGGFGSFPVAFMANVLSIPIFLHESDIEPGFASKVESKWVQEIFISFAQTTFFPKDKRIVVGNPIRKEILNGSKEKAKEVFNLQGSKPLILILGGSQGAQKINETILEILLEFLKDFEIIHQIGEKGFNQIKNEAEAILFDKELKKFYHPFAFLNETFSKYALGASDLIVSRAGAGSIFEIAASAKPVILIPLTSAAQDHQRKNAYVFAEQGGGEVIEEINFNPHFFLAKLKHLFSRPDILENMAEKSLNFARPQAAKIIASYLVAYLMEIKQNGKEK</sequence>
<feature type="domain" description="Glycosyl transferase family 28 C-terminal" evidence="12">
    <location>
        <begin position="192"/>
        <end position="359"/>
    </location>
</feature>
<dbReference type="UniPathway" id="UPA00219"/>
<dbReference type="Pfam" id="PF04101">
    <property type="entry name" value="Glyco_tran_28_C"/>
    <property type="match status" value="1"/>
</dbReference>
<reference evidence="14" key="1">
    <citation type="submission" date="2017-09" db="EMBL/GenBank/DDBJ databases">
        <title>Depth-based differentiation of microbial function through sediment-hosted aquifers and enrichment of novel symbionts in the deep terrestrial subsurface.</title>
        <authorList>
            <person name="Probst A.J."/>
            <person name="Ladd B."/>
            <person name="Jarett J.K."/>
            <person name="Geller-Mcgrath D.E."/>
            <person name="Sieber C.M.K."/>
            <person name="Emerson J.B."/>
            <person name="Anantharaman K."/>
            <person name="Thomas B.C."/>
            <person name="Malmstrom R."/>
            <person name="Stieglmeier M."/>
            <person name="Klingl A."/>
            <person name="Woyke T."/>
            <person name="Ryan C.M."/>
            <person name="Banfield J.F."/>
        </authorList>
    </citation>
    <scope>NUCLEOTIDE SEQUENCE [LARGE SCALE GENOMIC DNA]</scope>
</reference>
<keyword evidence="9 10" id="KW-0961">Cell wall biogenesis/degradation</keyword>
<comment type="similarity">
    <text evidence="10">Belongs to the glycosyltransferase 28 family. MurG subfamily.</text>
</comment>
<dbReference type="EC" id="2.4.1.227" evidence="10"/>
<dbReference type="GO" id="GO:0051991">
    <property type="term" value="F:UDP-N-acetyl-D-glucosamine:N-acetylmuramoyl-L-alanyl-D-glutamyl-meso-2,6-diaminopimelyl-D-alanyl-D-alanine-diphosphoundecaprenol 4-beta-N-acetylglucosaminlytransferase activity"/>
    <property type="evidence" value="ECO:0007669"/>
    <property type="project" value="RHEA"/>
</dbReference>
<keyword evidence="6 10" id="KW-0573">Peptidoglycan synthesis</keyword>
<dbReference type="InterPro" id="IPR004276">
    <property type="entry name" value="GlycoTrans_28_N"/>
</dbReference>
<feature type="binding site" evidence="10">
    <location>
        <position position="168"/>
    </location>
    <ligand>
        <name>UDP-N-acetyl-alpha-D-glucosamine</name>
        <dbReference type="ChEBI" id="CHEBI:57705"/>
    </ligand>
</feature>